<gene>
    <name evidence="2" type="ORF">Rhal01_03762</name>
</gene>
<keyword evidence="3" id="KW-1185">Reference proteome</keyword>
<dbReference type="EMBL" id="BAABRL010000016">
    <property type="protein sequence ID" value="GAA5497566.1"/>
    <property type="molecule type" value="Genomic_DNA"/>
</dbReference>
<evidence type="ECO:0000313" key="3">
    <source>
        <dbReference type="Proteomes" id="UP001424741"/>
    </source>
</evidence>
<dbReference type="Proteomes" id="UP001424741">
    <property type="component" value="Unassembled WGS sequence"/>
</dbReference>
<evidence type="ECO:0000313" key="2">
    <source>
        <dbReference type="EMBL" id="GAA5497566.1"/>
    </source>
</evidence>
<evidence type="ECO:0000259" key="1">
    <source>
        <dbReference type="Pfam" id="PF18593"/>
    </source>
</evidence>
<dbReference type="Pfam" id="PF18593">
    <property type="entry name" value="CdiI_2"/>
    <property type="match status" value="1"/>
</dbReference>
<reference evidence="2 3" key="1">
    <citation type="submission" date="2024-02" db="EMBL/GenBank/DDBJ databases">
        <title>Rubritalea halochordaticola NBRC 107102.</title>
        <authorList>
            <person name="Ichikawa N."/>
            <person name="Katano-Makiyama Y."/>
            <person name="Hidaka K."/>
        </authorList>
    </citation>
    <scope>NUCLEOTIDE SEQUENCE [LARGE SCALE GENOMIC DNA]</scope>
    <source>
        <strain evidence="2 3">NBRC 107102</strain>
    </source>
</reference>
<proteinExistence type="predicted"/>
<accession>A0ABP9V4G3</accession>
<protein>
    <recommendedName>
        <fullName evidence="1">CdiI immunity protein domain-containing protein</fullName>
    </recommendedName>
</protein>
<name>A0ABP9V4G3_9BACT</name>
<comment type="caution">
    <text evidence="2">The sequence shown here is derived from an EMBL/GenBank/DDBJ whole genome shotgun (WGS) entry which is preliminary data.</text>
</comment>
<dbReference type="InterPro" id="IPR041129">
    <property type="entry name" value="CdiI_2"/>
</dbReference>
<sequence length="92" mass="10801">MMEYPHLMDFLAAWFPDADLMGFETDVAVVKRYREVTPTEEVQKSLDELDDMLSKDVLPLELVDDRAWRTFDHQEEAREWLTTIRNALASPV</sequence>
<feature type="domain" description="CdiI immunity protein" evidence="1">
    <location>
        <begin position="3"/>
        <end position="88"/>
    </location>
</feature>
<organism evidence="2 3">
    <name type="scientific">Rubritalea halochordaticola</name>
    <dbReference type="NCBI Taxonomy" id="714537"/>
    <lineage>
        <taxon>Bacteria</taxon>
        <taxon>Pseudomonadati</taxon>
        <taxon>Verrucomicrobiota</taxon>
        <taxon>Verrucomicrobiia</taxon>
        <taxon>Verrucomicrobiales</taxon>
        <taxon>Rubritaleaceae</taxon>
        <taxon>Rubritalea</taxon>
    </lineage>
</organism>